<name>A0A2Z3GW01_9BACT</name>
<protein>
    <submittedName>
        <fullName evidence="2">Uncharacterized protein</fullName>
    </submittedName>
</protein>
<evidence type="ECO:0000256" key="1">
    <source>
        <dbReference type="SAM" id="MobiDB-lite"/>
    </source>
</evidence>
<dbReference type="RefSeq" id="WP_109656004.1">
    <property type="nucleotide sequence ID" value="NZ_CP029145.1"/>
</dbReference>
<evidence type="ECO:0000313" key="3">
    <source>
        <dbReference type="Proteomes" id="UP000245999"/>
    </source>
</evidence>
<proteinExistence type="predicted"/>
<evidence type="ECO:0000313" key="2">
    <source>
        <dbReference type="EMBL" id="AWM32910.1"/>
    </source>
</evidence>
<reference evidence="3" key="1">
    <citation type="submission" date="2018-04" db="EMBL/GenBank/DDBJ databases">
        <title>Complete genome of Antarctic heterotrophic bacterium Hymenobacter nivis.</title>
        <authorList>
            <person name="Terashima M."/>
        </authorList>
    </citation>
    <scope>NUCLEOTIDE SEQUENCE [LARGE SCALE GENOMIC DNA]</scope>
    <source>
        <strain evidence="3">NBRC 111535</strain>
    </source>
</reference>
<dbReference type="AlphaFoldDB" id="A0A2Z3GW01"/>
<dbReference type="OrthoDB" id="886660at2"/>
<dbReference type="EMBL" id="CP029145">
    <property type="protein sequence ID" value="AWM32910.1"/>
    <property type="molecule type" value="Genomic_DNA"/>
</dbReference>
<sequence>MPPILIEPLSEQAYELLRQLEALHILRVVPAAEAPAPAKRKWAGSLSDATASKLREHTEQARQEWERTF</sequence>
<organism evidence="2 3">
    <name type="scientific">Hymenobacter nivis</name>
    <dbReference type="NCBI Taxonomy" id="1850093"/>
    <lineage>
        <taxon>Bacteria</taxon>
        <taxon>Pseudomonadati</taxon>
        <taxon>Bacteroidota</taxon>
        <taxon>Cytophagia</taxon>
        <taxon>Cytophagales</taxon>
        <taxon>Hymenobacteraceae</taxon>
        <taxon>Hymenobacter</taxon>
    </lineage>
</organism>
<feature type="compositionally biased region" description="Basic and acidic residues" evidence="1">
    <location>
        <begin position="53"/>
        <end position="69"/>
    </location>
</feature>
<accession>A0A2Z3GW01</accession>
<dbReference type="Proteomes" id="UP000245999">
    <property type="component" value="Chromosome"/>
</dbReference>
<keyword evidence="3" id="KW-1185">Reference proteome</keyword>
<dbReference type="KEGG" id="hnv:DDQ68_09040"/>
<gene>
    <name evidence="2" type="ORF">DDQ68_09040</name>
</gene>
<feature type="region of interest" description="Disordered" evidence="1">
    <location>
        <begin position="36"/>
        <end position="69"/>
    </location>
</feature>